<evidence type="ECO:0000256" key="2">
    <source>
        <dbReference type="ARBA" id="ARBA00004186"/>
    </source>
</evidence>
<gene>
    <name evidence="18" type="ORF">NADFUDRAFT_21402</name>
</gene>
<keyword evidence="11" id="KW-0159">Chromosome partition</keyword>
<evidence type="ECO:0000256" key="12">
    <source>
        <dbReference type="ARBA" id="ARBA00022838"/>
    </source>
</evidence>
<keyword evidence="16" id="KW-0137">Centromere</keyword>
<comment type="subcellular location">
    <subcellularLocation>
        <location evidence="3">Chromosome</location>
        <location evidence="3">Centromere</location>
        <location evidence="3">Kinetochore</location>
    </subcellularLocation>
    <subcellularLocation>
        <location evidence="2">Cytoplasm</location>
        <location evidence="2">Cytoskeleton</location>
        <location evidence="2">Spindle</location>
    </subcellularLocation>
    <subcellularLocation>
        <location evidence="1">Nucleus</location>
    </subcellularLocation>
</comment>
<evidence type="ECO:0000256" key="16">
    <source>
        <dbReference type="ARBA" id="ARBA00023328"/>
    </source>
</evidence>
<comment type="similarity">
    <text evidence="4">Belongs to the DASH complex DAD2 family.</text>
</comment>
<dbReference type="STRING" id="857566.A0A1E3PPN4"/>
<dbReference type="AlphaFoldDB" id="A0A1E3PPN4"/>
<evidence type="ECO:0000256" key="8">
    <source>
        <dbReference type="ARBA" id="ARBA00022618"/>
    </source>
</evidence>
<keyword evidence="12" id="KW-0995">Kinetochore</keyword>
<evidence type="ECO:0000256" key="11">
    <source>
        <dbReference type="ARBA" id="ARBA00022829"/>
    </source>
</evidence>
<evidence type="ECO:0000256" key="5">
    <source>
        <dbReference type="ARBA" id="ARBA00020260"/>
    </source>
</evidence>
<dbReference type="OrthoDB" id="3230169at2759"/>
<sequence>MGSKGPNPALVRRVIEKRRELEACREMQDMTSDLVTVFQELEAKLDVLSDGTEAVALVMSNWHNVLRSISLASHGLKKYTEEDYENRDTPPLPEALVRIPIDEN</sequence>
<reference evidence="18 19" key="1">
    <citation type="journal article" date="2016" name="Proc. Natl. Acad. Sci. U.S.A.">
        <title>Comparative genomics of biotechnologically important yeasts.</title>
        <authorList>
            <person name="Riley R."/>
            <person name="Haridas S."/>
            <person name="Wolfe K.H."/>
            <person name="Lopes M.R."/>
            <person name="Hittinger C.T."/>
            <person name="Goeker M."/>
            <person name="Salamov A.A."/>
            <person name="Wisecaver J.H."/>
            <person name="Long T.M."/>
            <person name="Calvey C.H."/>
            <person name="Aerts A.L."/>
            <person name="Barry K.W."/>
            <person name="Choi C."/>
            <person name="Clum A."/>
            <person name="Coughlan A.Y."/>
            <person name="Deshpande S."/>
            <person name="Douglass A.P."/>
            <person name="Hanson S.J."/>
            <person name="Klenk H.-P."/>
            <person name="LaButti K.M."/>
            <person name="Lapidus A."/>
            <person name="Lindquist E.A."/>
            <person name="Lipzen A.M."/>
            <person name="Meier-Kolthoff J.P."/>
            <person name="Ohm R.A."/>
            <person name="Otillar R.P."/>
            <person name="Pangilinan J.L."/>
            <person name="Peng Y."/>
            <person name="Rokas A."/>
            <person name="Rosa C.A."/>
            <person name="Scheuner C."/>
            <person name="Sibirny A.A."/>
            <person name="Slot J.C."/>
            <person name="Stielow J.B."/>
            <person name="Sun H."/>
            <person name="Kurtzman C.P."/>
            <person name="Blackwell M."/>
            <person name="Grigoriev I.V."/>
            <person name="Jeffries T.W."/>
        </authorList>
    </citation>
    <scope>NUCLEOTIDE SEQUENCE [LARGE SCALE GENOMIC DNA]</scope>
    <source>
        <strain evidence="18 19">DSM 6958</strain>
    </source>
</reference>
<evidence type="ECO:0000256" key="1">
    <source>
        <dbReference type="ARBA" id="ARBA00004123"/>
    </source>
</evidence>
<evidence type="ECO:0000256" key="14">
    <source>
        <dbReference type="ARBA" id="ARBA00023242"/>
    </source>
</evidence>
<keyword evidence="6" id="KW-0158">Chromosome</keyword>
<keyword evidence="7" id="KW-0963">Cytoplasm</keyword>
<evidence type="ECO:0000256" key="10">
    <source>
        <dbReference type="ARBA" id="ARBA00022776"/>
    </source>
</evidence>
<dbReference type="GO" id="GO:0005874">
    <property type="term" value="C:microtubule"/>
    <property type="evidence" value="ECO:0007669"/>
    <property type="project" value="UniProtKB-KW"/>
</dbReference>
<evidence type="ECO:0000256" key="17">
    <source>
        <dbReference type="ARBA" id="ARBA00030568"/>
    </source>
</evidence>
<evidence type="ECO:0000256" key="6">
    <source>
        <dbReference type="ARBA" id="ARBA00022454"/>
    </source>
</evidence>
<dbReference type="GO" id="GO:1990023">
    <property type="term" value="C:mitotic spindle midzone"/>
    <property type="evidence" value="ECO:0007669"/>
    <property type="project" value="TreeGrafter"/>
</dbReference>
<keyword evidence="14" id="KW-0539">Nucleus</keyword>
<dbReference type="EMBL" id="KV454407">
    <property type="protein sequence ID" value="ODQ67395.1"/>
    <property type="molecule type" value="Genomic_DNA"/>
</dbReference>
<evidence type="ECO:0000313" key="19">
    <source>
        <dbReference type="Proteomes" id="UP000095009"/>
    </source>
</evidence>
<organism evidence="18 19">
    <name type="scientific">Nadsonia fulvescens var. elongata DSM 6958</name>
    <dbReference type="NCBI Taxonomy" id="857566"/>
    <lineage>
        <taxon>Eukaryota</taxon>
        <taxon>Fungi</taxon>
        <taxon>Dikarya</taxon>
        <taxon>Ascomycota</taxon>
        <taxon>Saccharomycotina</taxon>
        <taxon>Dipodascomycetes</taxon>
        <taxon>Dipodascales</taxon>
        <taxon>Dipodascales incertae sedis</taxon>
        <taxon>Nadsonia</taxon>
    </lineage>
</organism>
<dbReference type="Pfam" id="PF08654">
    <property type="entry name" value="DASH_Dad2"/>
    <property type="match status" value="1"/>
</dbReference>
<dbReference type="PANTHER" id="PTHR28036:SF1">
    <property type="entry name" value="DASH COMPLEX SUBUNIT DAD2"/>
    <property type="match status" value="1"/>
</dbReference>
<dbReference type="GO" id="GO:0051301">
    <property type="term" value="P:cell division"/>
    <property type="evidence" value="ECO:0007669"/>
    <property type="project" value="UniProtKB-KW"/>
</dbReference>
<dbReference type="PANTHER" id="PTHR28036">
    <property type="entry name" value="DASH COMPLEX SUBUNIT DAD2"/>
    <property type="match status" value="1"/>
</dbReference>
<dbReference type="GO" id="GO:0044732">
    <property type="term" value="C:mitotic spindle pole body"/>
    <property type="evidence" value="ECO:0007669"/>
    <property type="project" value="TreeGrafter"/>
</dbReference>
<evidence type="ECO:0000313" key="18">
    <source>
        <dbReference type="EMBL" id="ODQ67395.1"/>
    </source>
</evidence>
<keyword evidence="9" id="KW-0493">Microtubule</keyword>
<proteinExistence type="inferred from homology"/>
<keyword evidence="15" id="KW-0131">Cell cycle</keyword>
<evidence type="ECO:0000256" key="15">
    <source>
        <dbReference type="ARBA" id="ARBA00023306"/>
    </source>
</evidence>
<protein>
    <recommendedName>
        <fullName evidence="5">DASH complex subunit DAD2</fullName>
    </recommendedName>
    <alternativeName>
        <fullName evidence="17">Outer kinetochore protein DAD2</fullName>
    </alternativeName>
</protein>
<keyword evidence="10" id="KW-0498">Mitosis</keyword>
<dbReference type="GO" id="GO:0000278">
    <property type="term" value="P:mitotic cell cycle"/>
    <property type="evidence" value="ECO:0007669"/>
    <property type="project" value="InterPro"/>
</dbReference>
<keyword evidence="8" id="KW-0132">Cell division</keyword>
<evidence type="ECO:0000256" key="4">
    <source>
        <dbReference type="ARBA" id="ARBA00005501"/>
    </source>
</evidence>
<evidence type="ECO:0000256" key="7">
    <source>
        <dbReference type="ARBA" id="ARBA00022490"/>
    </source>
</evidence>
<evidence type="ECO:0000256" key="9">
    <source>
        <dbReference type="ARBA" id="ARBA00022701"/>
    </source>
</evidence>
<dbReference type="GO" id="GO:0042729">
    <property type="term" value="C:DASH complex"/>
    <property type="evidence" value="ECO:0007669"/>
    <property type="project" value="InterPro"/>
</dbReference>
<accession>A0A1E3PPN4</accession>
<name>A0A1E3PPN4_9ASCO</name>
<keyword evidence="13" id="KW-0206">Cytoskeleton</keyword>
<keyword evidence="19" id="KW-1185">Reference proteome</keyword>
<dbReference type="InterPro" id="IPR013963">
    <property type="entry name" value="DASH_Dad2"/>
</dbReference>
<evidence type="ECO:0000256" key="3">
    <source>
        <dbReference type="ARBA" id="ARBA00004629"/>
    </source>
</evidence>
<dbReference type="Proteomes" id="UP000095009">
    <property type="component" value="Unassembled WGS sequence"/>
</dbReference>
<evidence type="ECO:0000256" key="13">
    <source>
        <dbReference type="ARBA" id="ARBA00023212"/>
    </source>
</evidence>
<dbReference type="GO" id="GO:0008608">
    <property type="term" value="P:attachment of spindle microtubules to kinetochore"/>
    <property type="evidence" value="ECO:0007669"/>
    <property type="project" value="TreeGrafter"/>
</dbReference>